<evidence type="ECO:0000256" key="1">
    <source>
        <dbReference type="ARBA" id="ARBA00000677"/>
    </source>
</evidence>
<name>A0A1E7JIT4_9ACTN</name>
<feature type="compositionally biased region" description="Basic and acidic residues" evidence="8">
    <location>
        <begin position="1"/>
        <end position="11"/>
    </location>
</feature>
<dbReference type="PANTHER" id="PTHR43390:SF1">
    <property type="entry name" value="CHLOROPLAST PROCESSING PEPTIDASE"/>
    <property type="match status" value="1"/>
</dbReference>
<feature type="transmembrane region" description="Helical" evidence="7">
    <location>
        <begin position="43"/>
        <end position="67"/>
    </location>
</feature>
<protein>
    <recommendedName>
        <fullName evidence="4 7">Signal peptidase I</fullName>
        <ecNumber evidence="4 7">3.4.21.89</ecNumber>
    </recommendedName>
</protein>
<dbReference type="InterPro" id="IPR000223">
    <property type="entry name" value="Pept_S26A_signal_pept_1"/>
</dbReference>
<evidence type="ECO:0000256" key="6">
    <source>
        <dbReference type="PIRSR" id="PIRSR600223-1"/>
    </source>
</evidence>
<feature type="active site" evidence="6">
    <location>
        <position position="147"/>
    </location>
</feature>
<feature type="domain" description="Peptidase S26" evidence="9">
    <location>
        <begin position="46"/>
        <end position="236"/>
    </location>
</feature>
<comment type="caution">
    <text evidence="10">The sequence shown here is derived from an EMBL/GenBank/DDBJ whole genome shotgun (WGS) entry which is preliminary data.</text>
</comment>
<keyword evidence="7" id="KW-0812">Transmembrane</keyword>
<reference evidence="10 11" key="1">
    <citation type="journal article" date="2016" name="Front. Microbiol.">
        <title>Comparative Genomics Analysis of Streptomyces Species Reveals Their Adaptation to the Marine Environment and Their Diversity at the Genomic Level.</title>
        <authorList>
            <person name="Tian X."/>
            <person name="Zhang Z."/>
            <person name="Yang T."/>
            <person name="Chen M."/>
            <person name="Li J."/>
            <person name="Chen F."/>
            <person name="Yang J."/>
            <person name="Li W."/>
            <person name="Zhang B."/>
            <person name="Zhang Z."/>
            <person name="Wu J."/>
            <person name="Zhang C."/>
            <person name="Long L."/>
            <person name="Xiao J."/>
        </authorList>
    </citation>
    <scope>NUCLEOTIDE SEQUENCE [LARGE SCALE GENOMIC DNA]</scope>
    <source>
        <strain evidence="10 11">SCSIO 10390</strain>
    </source>
</reference>
<dbReference type="EC" id="3.4.21.89" evidence="4 7"/>
<dbReference type="NCBIfam" id="TIGR02227">
    <property type="entry name" value="sigpep_I_bact"/>
    <property type="match status" value="1"/>
</dbReference>
<keyword evidence="11" id="KW-1185">Reference proteome</keyword>
<dbReference type="GO" id="GO:0006465">
    <property type="term" value="P:signal peptide processing"/>
    <property type="evidence" value="ECO:0007669"/>
    <property type="project" value="InterPro"/>
</dbReference>
<comment type="subcellular location">
    <subcellularLocation>
        <location evidence="2">Cell membrane</location>
        <topology evidence="2">Single-pass type II membrane protein</topology>
    </subcellularLocation>
    <subcellularLocation>
        <location evidence="7">Membrane</location>
        <topology evidence="7">Single-pass type II membrane protein</topology>
    </subcellularLocation>
</comment>
<dbReference type="InterPro" id="IPR036286">
    <property type="entry name" value="LexA/Signal_pep-like_sf"/>
</dbReference>
<dbReference type="Proteomes" id="UP000176087">
    <property type="component" value="Unassembled WGS sequence"/>
</dbReference>
<feature type="region of interest" description="Disordered" evidence="8">
    <location>
        <begin position="1"/>
        <end position="29"/>
    </location>
</feature>
<feature type="active site" evidence="6">
    <location>
        <position position="71"/>
    </location>
</feature>
<dbReference type="PRINTS" id="PR00727">
    <property type="entry name" value="LEADERPTASE"/>
</dbReference>
<dbReference type="GO" id="GO:0005886">
    <property type="term" value="C:plasma membrane"/>
    <property type="evidence" value="ECO:0007669"/>
    <property type="project" value="UniProtKB-SubCell"/>
</dbReference>
<evidence type="ECO:0000313" key="10">
    <source>
        <dbReference type="EMBL" id="OEU86394.1"/>
    </source>
</evidence>
<evidence type="ECO:0000256" key="4">
    <source>
        <dbReference type="ARBA" id="ARBA00013208"/>
    </source>
</evidence>
<dbReference type="Gene3D" id="2.10.109.10">
    <property type="entry name" value="Umud Fragment, subunit A"/>
    <property type="match status" value="1"/>
</dbReference>
<organism evidence="10 11">
    <name type="scientific">Streptomyces abyssalis</name>
    <dbReference type="NCBI Taxonomy" id="933944"/>
    <lineage>
        <taxon>Bacteria</taxon>
        <taxon>Bacillati</taxon>
        <taxon>Actinomycetota</taxon>
        <taxon>Actinomycetes</taxon>
        <taxon>Kitasatosporales</taxon>
        <taxon>Streptomycetaceae</taxon>
        <taxon>Streptomyces</taxon>
    </lineage>
</organism>
<dbReference type="InterPro" id="IPR019758">
    <property type="entry name" value="Pept_S26A_signal_pept_1_CS"/>
</dbReference>
<dbReference type="PROSITE" id="PS00761">
    <property type="entry name" value="SPASE_I_3"/>
    <property type="match status" value="1"/>
</dbReference>
<dbReference type="PANTHER" id="PTHR43390">
    <property type="entry name" value="SIGNAL PEPTIDASE I"/>
    <property type="match status" value="1"/>
</dbReference>
<proteinExistence type="inferred from homology"/>
<feature type="region of interest" description="Disordered" evidence="8">
    <location>
        <begin position="312"/>
        <end position="334"/>
    </location>
</feature>
<feature type="compositionally biased region" description="Basic residues" evidence="8">
    <location>
        <begin position="313"/>
        <end position="327"/>
    </location>
</feature>
<dbReference type="Pfam" id="PF10502">
    <property type="entry name" value="Peptidase_S26"/>
    <property type="match status" value="1"/>
</dbReference>
<dbReference type="PATRIC" id="fig|933944.5.peg.4064"/>
<evidence type="ECO:0000256" key="2">
    <source>
        <dbReference type="ARBA" id="ARBA00004401"/>
    </source>
</evidence>
<keyword evidence="7" id="KW-0472">Membrane</keyword>
<evidence type="ECO:0000256" key="3">
    <source>
        <dbReference type="ARBA" id="ARBA00009370"/>
    </source>
</evidence>
<dbReference type="InterPro" id="IPR019533">
    <property type="entry name" value="Peptidase_S26"/>
</dbReference>
<comment type="similarity">
    <text evidence="3 7">Belongs to the peptidase S26 family.</text>
</comment>
<evidence type="ECO:0000259" key="9">
    <source>
        <dbReference type="Pfam" id="PF10502"/>
    </source>
</evidence>
<gene>
    <name evidence="10" type="ORF">AN215_26240</name>
</gene>
<dbReference type="CDD" id="cd06530">
    <property type="entry name" value="S26_SPase_I"/>
    <property type="match status" value="1"/>
</dbReference>
<dbReference type="AlphaFoldDB" id="A0A1E7JIT4"/>
<comment type="catalytic activity">
    <reaction evidence="1 7">
        <text>Cleavage of hydrophobic, N-terminal signal or leader sequences from secreted and periplasmic proteins.</text>
        <dbReference type="EC" id="3.4.21.89"/>
    </reaction>
</comment>
<dbReference type="STRING" id="933944.AN215_26240"/>
<dbReference type="EMBL" id="LJGT01000041">
    <property type="protein sequence ID" value="OEU86394.1"/>
    <property type="molecule type" value="Genomic_DNA"/>
</dbReference>
<evidence type="ECO:0000256" key="7">
    <source>
        <dbReference type="RuleBase" id="RU362042"/>
    </source>
</evidence>
<dbReference type="GO" id="GO:0009003">
    <property type="term" value="F:signal peptidase activity"/>
    <property type="evidence" value="ECO:0007669"/>
    <property type="project" value="UniProtKB-EC"/>
</dbReference>
<keyword evidence="5 7" id="KW-0378">Hydrolase</keyword>
<accession>A0A1E7JIT4</accession>
<evidence type="ECO:0000256" key="8">
    <source>
        <dbReference type="SAM" id="MobiDB-lite"/>
    </source>
</evidence>
<sequence length="334" mass="36962">MPGRETRDERLGIPPGPSGGRAERRRAAKRVKRRRRLSVTKEIPILVGVALFIALILKTFLVQAFVIPSGSMEQTIRVGDRVLVDKLTPWFGGKAERGDVVVFEDPGGWLPPEEKKRTEDPVGIKQGKEFLTFIGLLPSDDEQDLIKRVIAVGGDEVKCCNAQGKVTVNGEALQEPYVNPGNKPSEIKFDVRVPTGRVFVLGDHRANSADSRFHLREEGGTVPEKMVQGRAVVIAWPFDHWGKLEASKTFTAVPDSAGSSAAAPPIEGGNDRLTQYPIPAELPLVMGVVGLSRLWDKRQWILRSDCGGPGGRRSFRFRRERGRGRRERHGEQDP</sequence>
<evidence type="ECO:0000313" key="11">
    <source>
        <dbReference type="Proteomes" id="UP000176087"/>
    </source>
</evidence>
<evidence type="ECO:0000256" key="5">
    <source>
        <dbReference type="ARBA" id="ARBA00022801"/>
    </source>
</evidence>
<keyword evidence="7" id="KW-1133">Transmembrane helix</keyword>
<dbReference type="SUPFAM" id="SSF51306">
    <property type="entry name" value="LexA/Signal peptidase"/>
    <property type="match status" value="1"/>
</dbReference>
<dbReference type="GO" id="GO:0004252">
    <property type="term" value="F:serine-type endopeptidase activity"/>
    <property type="evidence" value="ECO:0007669"/>
    <property type="project" value="InterPro"/>
</dbReference>
<keyword evidence="7" id="KW-0645">Protease</keyword>